<dbReference type="EnsemblPlants" id="OB07G19740.1">
    <property type="protein sequence ID" value="OB07G19740.1"/>
    <property type="gene ID" value="OB07G19740"/>
</dbReference>
<proteinExistence type="predicted"/>
<protein>
    <submittedName>
        <fullName evidence="1">Uncharacterized protein</fullName>
    </submittedName>
</protein>
<sequence>MNISPCTHGVTSYGPISLGCYYMCTAFPRVPFKFHLIMSWYPETANQIFGKRSLTTYSCTVHRFIRSVSAKLFG</sequence>
<keyword evidence="2" id="KW-1185">Reference proteome</keyword>
<dbReference type="Proteomes" id="UP000006038">
    <property type="component" value="Chromosome 7"/>
</dbReference>
<evidence type="ECO:0000313" key="2">
    <source>
        <dbReference type="Proteomes" id="UP000006038"/>
    </source>
</evidence>
<dbReference type="AlphaFoldDB" id="J3MKP2"/>
<evidence type="ECO:0000313" key="1">
    <source>
        <dbReference type="EnsemblPlants" id="OB07G19740.1"/>
    </source>
</evidence>
<dbReference type="HOGENOM" id="CLU_2691707_0_0_1"/>
<organism evidence="1">
    <name type="scientific">Oryza brachyantha</name>
    <name type="common">malo sina</name>
    <dbReference type="NCBI Taxonomy" id="4533"/>
    <lineage>
        <taxon>Eukaryota</taxon>
        <taxon>Viridiplantae</taxon>
        <taxon>Streptophyta</taxon>
        <taxon>Embryophyta</taxon>
        <taxon>Tracheophyta</taxon>
        <taxon>Spermatophyta</taxon>
        <taxon>Magnoliopsida</taxon>
        <taxon>Liliopsida</taxon>
        <taxon>Poales</taxon>
        <taxon>Poaceae</taxon>
        <taxon>BOP clade</taxon>
        <taxon>Oryzoideae</taxon>
        <taxon>Oryzeae</taxon>
        <taxon>Oryzinae</taxon>
        <taxon>Oryza</taxon>
    </lineage>
</organism>
<name>J3MKP2_ORYBR</name>
<dbReference type="Gramene" id="OB07G19740.1">
    <property type="protein sequence ID" value="OB07G19740.1"/>
    <property type="gene ID" value="OB07G19740"/>
</dbReference>
<reference evidence="1" key="2">
    <citation type="submission" date="2013-04" db="UniProtKB">
        <authorList>
            <consortium name="EnsemblPlants"/>
        </authorList>
    </citation>
    <scope>IDENTIFICATION</scope>
</reference>
<accession>J3MKP2</accession>
<reference evidence="1" key="1">
    <citation type="journal article" date="2013" name="Nat. Commun.">
        <title>Whole-genome sequencing of Oryza brachyantha reveals mechanisms underlying Oryza genome evolution.</title>
        <authorList>
            <person name="Chen J."/>
            <person name="Huang Q."/>
            <person name="Gao D."/>
            <person name="Wang J."/>
            <person name="Lang Y."/>
            <person name="Liu T."/>
            <person name="Li B."/>
            <person name="Bai Z."/>
            <person name="Luis Goicoechea J."/>
            <person name="Liang C."/>
            <person name="Chen C."/>
            <person name="Zhang W."/>
            <person name="Sun S."/>
            <person name="Liao Y."/>
            <person name="Zhang X."/>
            <person name="Yang L."/>
            <person name="Song C."/>
            <person name="Wang M."/>
            <person name="Shi J."/>
            <person name="Liu G."/>
            <person name="Liu J."/>
            <person name="Zhou H."/>
            <person name="Zhou W."/>
            <person name="Yu Q."/>
            <person name="An N."/>
            <person name="Chen Y."/>
            <person name="Cai Q."/>
            <person name="Wang B."/>
            <person name="Liu B."/>
            <person name="Min J."/>
            <person name="Huang Y."/>
            <person name="Wu H."/>
            <person name="Li Z."/>
            <person name="Zhang Y."/>
            <person name="Yin Y."/>
            <person name="Song W."/>
            <person name="Jiang J."/>
            <person name="Jackson S.A."/>
            <person name="Wing R.A."/>
            <person name="Wang J."/>
            <person name="Chen M."/>
        </authorList>
    </citation>
    <scope>NUCLEOTIDE SEQUENCE [LARGE SCALE GENOMIC DNA]</scope>
    <source>
        <strain evidence="1">cv. IRGC 101232</strain>
    </source>
</reference>